<evidence type="ECO:0000313" key="4">
    <source>
        <dbReference type="Proteomes" id="UP000311382"/>
    </source>
</evidence>
<organism evidence="3 4">
    <name type="scientific">Rhodotorula diobovata</name>
    <dbReference type="NCBI Taxonomy" id="5288"/>
    <lineage>
        <taxon>Eukaryota</taxon>
        <taxon>Fungi</taxon>
        <taxon>Dikarya</taxon>
        <taxon>Basidiomycota</taxon>
        <taxon>Pucciniomycotina</taxon>
        <taxon>Microbotryomycetes</taxon>
        <taxon>Sporidiobolales</taxon>
        <taxon>Sporidiobolaceae</taxon>
        <taxon>Rhodotorula</taxon>
    </lineage>
</organism>
<feature type="compositionally biased region" description="Low complexity" evidence="1">
    <location>
        <begin position="345"/>
        <end position="379"/>
    </location>
</feature>
<dbReference type="Proteomes" id="UP000311382">
    <property type="component" value="Unassembled WGS sequence"/>
</dbReference>
<keyword evidence="2" id="KW-1133">Transmembrane helix</keyword>
<feature type="transmembrane region" description="Helical" evidence="2">
    <location>
        <begin position="232"/>
        <end position="252"/>
    </location>
</feature>
<feature type="region of interest" description="Disordered" evidence="1">
    <location>
        <begin position="435"/>
        <end position="564"/>
    </location>
</feature>
<dbReference type="EMBL" id="SOZI01000062">
    <property type="protein sequence ID" value="TNY20621.1"/>
    <property type="molecule type" value="Genomic_DNA"/>
</dbReference>
<evidence type="ECO:0000313" key="3">
    <source>
        <dbReference type="EMBL" id="TNY20621.1"/>
    </source>
</evidence>
<feature type="region of interest" description="Disordered" evidence="1">
    <location>
        <begin position="324"/>
        <end position="382"/>
    </location>
</feature>
<name>A0A5C5FY22_9BASI</name>
<feature type="compositionally biased region" description="Acidic residues" evidence="1">
    <location>
        <begin position="472"/>
        <end position="501"/>
    </location>
</feature>
<sequence length="585" mass="63623">SPSLTLINRAVQSLVSQNRRDAAEELDDPLYDALPDFTYAMPVQVVILGVTITLLSMLFVHLLFTIRYHAPLNRVNYALQTSATGLSLANVAAQLHIVMSNLYGTGRTWPFMFDYIEVSFPKKAWSQGERAAWFLLQGLNALATHSTHIQFLTMLFPSALEARLILGLLGPLALATAALYFTALSPSAAVNDLGDAIRNTANSSLTLLYTMALFIWGLTINRSRAWRAEGGTAGFGALALVLGVLGTAVNFVEIKEERMRWLPGVVTCILLWQSWVGFWWWVGAGITVSSLRRRFGRTDTAATTASAAASSPRPEAIELRNLGASGAAHGDGDDPDPDHDEAASRRPAGADAPRPPRRAGSNGASRSDSNSSTVSSSRPSSHHFYTPLVNLFSPFLERLRLAHDAAAVAQAAKPPGLPEDVQRGWGMRALVMRGKKERGERREARMGRVEEGGEMRAGERRAAFELEGGERLEEEEGEGAERWEDDASTGDSDDASDEYEADSLGTSSATTPRPTRRHAAAAARTHAYPPGRTAPPASSPPAAAPRETGDEPAANEWAGRGMEDQRGWWWRGVVGRWRLKDVSQW</sequence>
<feature type="transmembrane region" description="Helical" evidence="2">
    <location>
        <begin position="164"/>
        <end position="183"/>
    </location>
</feature>
<evidence type="ECO:0000256" key="1">
    <source>
        <dbReference type="SAM" id="MobiDB-lite"/>
    </source>
</evidence>
<keyword evidence="2" id="KW-0472">Membrane</keyword>
<feature type="non-terminal residue" evidence="3">
    <location>
        <position position="1"/>
    </location>
</feature>
<keyword evidence="4" id="KW-1185">Reference proteome</keyword>
<feature type="transmembrane region" description="Helical" evidence="2">
    <location>
        <begin position="203"/>
        <end position="220"/>
    </location>
</feature>
<protein>
    <submittedName>
        <fullName evidence="3">Uncharacterized protein</fullName>
    </submittedName>
</protein>
<feature type="transmembrane region" description="Helical" evidence="2">
    <location>
        <begin position="264"/>
        <end position="288"/>
    </location>
</feature>
<proteinExistence type="predicted"/>
<feature type="transmembrane region" description="Helical" evidence="2">
    <location>
        <begin position="39"/>
        <end position="64"/>
    </location>
</feature>
<accession>A0A5C5FY22</accession>
<gene>
    <name evidence="3" type="ORF">DMC30DRAFT_352040</name>
</gene>
<dbReference type="OrthoDB" id="3357304at2759"/>
<comment type="caution">
    <text evidence="3">The sequence shown here is derived from an EMBL/GenBank/DDBJ whole genome shotgun (WGS) entry which is preliminary data.</text>
</comment>
<feature type="compositionally biased region" description="Low complexity" evidence="1">
    <location>
        <begin position="520"/>
        <end position="536"/>
    </location>
</feature>
<keyword evidence="2" id="KW-0812">Transmembrane</keyword>
<dbReference type="AlphaFoldDB" id="A0A5C5FY22"/>
<reference evidence="3 4" key="1">
    <citation type="submission" date="2019-03" db="EMBL/GenBank/DDBJ databases">
        <title>Rhodosporidium diobovatum UCD-FST 08-225 genome sequencing, assembly, and annotation.</title>
        <authorList>
            <person name="Fakankun I.U."/>
            <person name="Fristensky B."/>
            <person name="Levin D.B."/>
        </authorList>
    </citation>
    <scope>NUCLEOTIDE SEQUENCE [LARGE SCALE GENOMIC DNA]</scope>
    <source>
        <strain evidence="3 4">UCD-FST 08-225</strain>
    </source>
</reference>
<evidence type="ECO:0000256" key="2">
    <source>
        <dbReference type="SAM" id="Phobius"/>
    </source>
</evidence>
<dbReference type="STRING" id="5288.A0A5C5FY22"/>
<feature type="compositionally biased region" description="Basic and acidic residues" evidence="1">
    <location>
        <begin position="437"/>
        <end position="471"/>
    </location>
</feature>